<keyword evidence="2" id="KW-0732">Signal</keyword>
<dbReference type="EMBL" id="JAKJPO010000006">
    <property type="protein sequence ID" value="MCF7222345.1"/>
    <property type="molecule type" value="Genomic_DNA"/>
</dbReference>
<gene>
    <name evidence="3" type="ORF">L3V18_11185</name>
</gene>
<evidence type="ECO:0000313" key="3">
    <source>
        <dbReference type="EMBL" id="MCF7222345.1"/>
    </source>
</evidence>
<reference evidence="3 4" key="3">
    <citation type="submission" date="2022-01" db="EMBL/GenBank/DDBJ databases">
        <authorList>
            <person name="Zhou L.Y."/>
        </authorList>
    </citation>
    <scope>NUCLEOTIDE SEQUENCE [LARGE SCALE GENOMIC DNA]</scope>
    <source>
        <strain evidence="3 4">TLK-CK17</strain>
    </source>
</reference>
<feature type="region of interest" description="Disordered" evidence="1">
    <location>
        <begin position="212"/>
        <end position="233"/>
    </location>
</feature>
<comment type="caution">
    <text evidence="3">The sequence shown here is derived from an EMBL/GenBank/DDBJ whole genome shotgun (WGS) entry which is preliminary data.</text>
</comment>
<name>A0ABS9HVH1_9GAMM</name>
<dbReference type="RefSeq" id="WP_237054884.1">
    <property type="nucleotide sequence ID" value="NZ_JAKJPO010000006.1"/>
</dbReference>
<protein>
    <submittedName>
        <fullName evidence="3">Uncharacterized protein</fullName>
    </submittedName>
</protein>
<reference evidence="4" key="2">
    <citation type="submission" date="2022-01" db="EMBL/GenBank/DDBJ databases">
        <title>Lysobacter chinensis sp. nov., a bacterium isolated from cow dung compost.</title>
        <authorList>
            <person name="Zhou L.Y."/>
        </authorList>
    </citation>
    <scope>NUCLEOTIDE SEQUENCE [LARGE SCALE GENOMIC DNA]</scope>
    <source>
        <strain evidence="4">TLK-CK17</strain>
    </source>
</reference>
<organism evidence="3 4">
    <name type="scientific">Marilutibacter chinensis</name>
    <dbReference type="NCBI Taxonomy" id="2912247"/>
    <lineage>
        <taxon>Bacteria</taxon>
        <taxon>Pseudomonadati</taxon>
        <taxon>Pseudomonadota</taxon>
        <taxon>Gammaproteobacteria</taxon>
        <taxon>Lysobacterales</taxon>
        <taxon>Lysobacteraceae</taxon>
        <taxon>Marilutibacter</taxon>
    </lineage>
</organism>
<evidence type="ECO:0000256" key="1">
    <source>
        <dbReference type="SAM" id="MobiDB-lite"/>
    </source>
</evidence>
<evidence type="ECO:0000313" key="4">
    <source>
        <dbReference type="Proteomes" id="UP001430796"/>
    </source>
</evidence>
<dbReference type="Proteomes" id="UP001430796">
    <property type="component" value="Unassembled WGS sequence"/>
</dbReference>
<feature type="compositionally biased region" description="Polar residues" evidence="1">
    <location>
        <begin position="218"/>
        <end position="233"/>
    </location>
</feature>
<sequence length="289" mass="30576">MHKVTGAVFLGATLLLAAAPRPAMADAVFVCNNCTSQGHFATARSGPVGYTYVVDQANAKLTLWDVIYDNELGRNFPEPKQVDSVTYERFLYMLDAKMTAQASGASNVVVNISPDGYNGTLFANNPFGGFSGSNAYEVAGSVTVRNQLGTNLAQSMTATGTSNQTLTDLGVTLNSVIMGMGFPSGFKIIITWKDGSKTTFTIDSSTANKAEYVPGESSDAQGNPIPDSSATNQDGAMNYVGSYYFDSNGSLADWVRAAADYGIPVNGSASGSRRMSCSWDGRALVCHYE</sequence>
<evidence type="ECO:0000256" key="2">
    <source>
        <dbReference type="SAM" id="SignalP"/>
    </source>
</evidence>
<accession>A0ABS9HVH1</accession>
<feature type="signal peptide" evidence="2">
    <location>
        <begin position="1"/>
        <end position="25"/>
    </location>
</feature>
<proteinExistence type="predicted"/>
<reference evidence="3 4" key="1">
    <citation type="submission" date="2022-01" db="EMBL/GenBank/DDBJ databases">
        <title>Lysobacter chinensis sp. nov., a bacterium isolated from cow dung compost.</title>
        <authorList>
            <person name="Liu Y."/>
        </authorList>
    </citation>
    <scope>NUCLEOTIDE SEQUENCE [LARGE SCALE GENOMIC DNA]</scope>
    <source>
        <strain evidence="3 4">TLK-CK17</strain>
    </source>
</reference>
<feature type="chain" id="PRO_5047134992" evidence="2">
    <location>
        <begin position="26"/>
        <end position="289"/>
    </location>
</feature>
<keyword evidence="4" id="KW-1185">Reference proteome</keyword>